<dbReference type="InterPro" id="IPR029058">
    <property type="entry name" value="AB_hydrolase_fold"/>
</dbReference>
<dbReference type="OrthoDB" id="408631at2759"/>
<reference evidence="1" key="1">
    <citation type="journal article" date="2020" name="Fungal Divers.">
        <title>Resolving the Mortierellaceae phylogeny through synthesis of multi-gene phylogenetics and phylogenomics.</title>
        <authorList>
            <person name="Vandepol N."/>
            <person name="Liber J."/>
            <person name="Desiro A."/>
            <person name="Na H."/>
            <person name="Kennedy M."/>
            <person name="Barry K."/>
            <person name="Grigoriev I.V."/>
            <person name="Miller A.N."/>
            <person name="O'Donnell K."/>
            <person name="Stajich J.E."/>
            <person name="Bonito G."/>
        </authorList>
    </citation>
    <scope>NUCLEOTIDE SEQUENCE</scope>
    <source>
        <strain evidence="1">MES-2147</strain>
    </source>
</reference>
<name>A0A9P6MCI2_9FUNG</name>
<protein>
    <submittedName>
        <fullName evidence="1">Uncharacterized protein</fullName>
    </submittedName>
</protein>
<dbReference type="Gene3D" id="3.40.50.1820">
    <property type="entry name" value="alpha/beta hydrolase"/>
    <property type="match status" value="1"/>
</dbReference>
<dbReference type="SUPFAM" id="SSF53474">
    <property type="entry name" value="alpha/beta-Hydrolases"/>
    <property type="match status" value="1"/>
</dbReference>
<proteinExistence type="predicted"/>
<sequence length="140" mass="15411">MAPNESFLELIKHSTDGVLIFDNYDQLIAGKNEGIHKVPLTIGTIRMSPSDSFQRYMVVIGSGLYTIDGKNPNGVHEAEGTFGADYRWACSTQYIAKAYAATGAPVYQFQFQKGYNSDDICHNHVCHGDDVAIVFQVSLS</sequence>
<dbReference type="Proteomes" id="UP000749646">
    <property type="component" value="Unassembled WGS sequence"/>
</dbReference>
<evidence type="ECO:0000313" key="2">
    <source>
        <dbReference type="Proteomes" id="UP000749646"/>
    </source>
</evidence>
<comment type="caution">
    <text evidence="1">The sequence shown here is derived from an EMBL/GenBank/DDBJ whole genome shotgun (WGS) entry which is preliminary data.</text>
</comment>
<evidence type="ECO:0000313" key="1">
    <source>
        <dbReference type="EMBL" id="KAF9992386.1"/>
    </source>
</evidence>
<accession>A0A9P6MCI2</accession>
<gene>
    <name evidence="1" type="ORF">BGZ65_012300</name>
</gene>
<organism evidence="1 2">
    <name type="scientific">Modicella reniformis</name>
    <dbReference type="NCBI Taxonomy" id="1440133"/>
    <lineage>
        <taxon>Eukaryota</taxon>
        <taxon>Fungi</taxon>
        <taxon>Fungi incertae sedis</taxon>
        <taxon>Mucoromycota</taxon>
        <taxon>Mortierellomycotina</taxon>
        <taxon>Mortierellomycetes</taxon>
        <taxon>Mortierellales</taxon>
        <taxon>Mortierellaceae</taxon>
        <taxon>Modicella</taxon>
    </lineage>
</organism>
<dbReference type="AlphaFoldDB" id="A0A9P6MCI2"/>
<dbReference type="EMBL" id="JAAAHW010002219">
    <property type="protein sequence ID" value="KAF9992386.1"/>
    <property type="molecule type" value="Genomic_DNA"/>
</dbReference>
<keyword evidence="2" id="KW-1185">Reference proteome</keyword>